<dbReference type="NCBIfam" id="TIGR03083">
    <property type="entry name" value="maleylpyruvate isomerase family mycothiol-dependent enzyme"/>
    <property type="match status" value="1"/>
</dbReference>
<dbReference type="InterPro" id="IPR017519">
    <property type="entry name" value="CHP03085"/>
</dbReference>
<evidence type="ECO:0008006" key="3">
    <source>
        <dbReference type="Google" id="ProtNLM"/>
    </source>
</evidence>
<dbReference type="SUPFAM" id="SSF109854">
    <property type="entry name" value="DinB/YfiT-like putative metalloenzymes"/>
    <property type="match status" value="1"/>
</dbReference>
<dbReference type="RefSeq" id="WP_068276146.1">
    <property type="nucleotide sequence ID" value="NZ_LQZG01000003.1"/>
</dbReference>
<dbReference type="AlphaFoldDB" id="A0A176QBZ5"/>
<gene>
    <name evidence="1" type="ORF">AWH69_12610</name>
</gene>
<dbReference type="InterPro" id="IPR017517">
    <property type="entry name" value="Maleyloyr_isom"/>
</dbReference>
<dbReference type="EMBL" id="LQZG01000003">
    <property type="protein sequence ID" value="OAB87186.1"/>
    <property type="molecule type" value="Genomic_DNA"/>
</dbReference>
<sequence length="212" mass="22518">MSRLAHEERGALCDTMLAAGPDAPTLCGTWSVADLAAHLVIRESARLDLAAGIVVPALAGRTDAATRSLAARTPFATLVERVRTGPPAWHPTRVARVDEAANLVEMFIHHEDVRRGTADANPRHLPQELTTALGKQLAKMAPLLLRGAKGVDVELVTAKHRKRVGTGHPVVEVHGHPGEILLFLSGRKGVAQVEFVGEKAAVATLTEADLGM</sequence>
<dbReference type="Proteomes" id="UP000076976">
    <property type="component" value="Unassembled WGS sequence"/>
</dbReference>
<proteinExistence type="predicted"/>
<accession>A0A176QBZ5</accession>
<comment type="caution">
    <text evidence="1">The sequence shown here is derived from an EMBL/GenBank/DDBJ whole genome shotgun (WGS) entry which is preliminary data.</text>
</comment>
<reference evidence="1 2" key="1">
    <citation type="submission" date="2016-01" db="EMBL/GenBank/DDBJ databases">
        <title>Janibacter melonis strain CD11_4 genome sequencing and assembly.</title>
        <authorList>
            <person name="Nair G.R."/>
            <person name="Kaur G."/>
            <person name="Chander A.M."/>
            <person name="Mayilraj S."/>
        </authorList>
    </citation>
    <scope>NUCLEOTIDE SEQUENCE [LARGE SCALE GENOMIC DNA]</scope>
    <source>
        <strain evidence="1 2">CD11-4</strain>
    </source>
</reference>
<keyword evidence="2" id="KW-1185">Reference proteome</keyword>
<organism evidence="1 2">
    <name type="scientific">Janibacter melonis</name>
    <dbReference type="NCBI Taxonomy" id="262209"/>
    <lineage>
        <taxon>Bacteria</taxon>
        <taxon>Bacillati</taxon>
        <taxon>Actinomycetota</taxon>
        <taxon>Actinomycetes</taxon>
        <taxon>Micrococcales</taxon>
        <taxon>Intrasporangiaceae</taxon>
        <taxon>Janibacter</taxon>
    </lineage>
</organism>
<dbReference type="STRING" id="262209.AWH69_12610"/>
<dbReference type="NCBIfam" id="TIGR03085">
    <property type="entry name" value="TIGR03085 family metal-binding protein"/>
    <property type="match status" value="1"/>
</dbReference>
<evidence type="ECO:0000313" key="2">
    <source>
        <dbReference type="Proteomes" id="UP000076976"/>
    </source>
</evidence>
<dbReference type="InterPro" id="IPR034660">
    <property type="entry name" value="DinB/YfiT-like"/>
</dbReference>
<protein>
    <recommendedName>
        <fullName evidence="3">TIGR03085 family protein</fullName>
    </recommendedName>
</protein>
<name>A0A176QBZ5_9MICO</name>
<evidence type="ECO:0000313" key="1">
    <source>
        <dbReference type="EMBL" id="OAB87186.1"/>
    </source>
</evidence>